<dbReference type="KEGG" id="vg:24725267"/>
<feature type="transmembrane region" description="Helical" evidence="1">
    <location>
        <begin position="38"/>
        <end position="57"/>
    </location>
</feature>
<protein>
    <submittedName>
        <fullName evidence="2">Uncharacterized protein</fullName>
    </submittedName>
</protein>
<evidence type="ECO:0000313" key="3">
    <source>
        <dbReference type="Proteomes" id="UP000031602"/>
    </source>
</evidence>
<organism evidence="2 3">
    <name type="scientific">Escherichia phage vB_EcoP_SU10</name>
    <dbReference type="NCBI Taxonomy" id="1519788"/>
    <lineage>
        <taxon>Viruses</taxon>
        <taxon>Duplodnaviria</taxon>
        <taxon>Heunggongvirae</taxon>
        <taxon>Uroviricota</taxon>
        <taxon>Caudoviricetes</taxon>
        <taxon>Mktvariviridae</taxon>
        <taxon>Gordonclarkvirinae</taxon>
        <taxon>Kuravirus</taxon>
        <taxon>Kuravirus CHD5UKE1</taxon>
        <taxon>Kuravirus SU10</taxon>
    </lineage>
</organism>
<accession>A0A0B4N1M5</accession>
<name>A0A0B4N1M5_9CAUD</name>
<dbReference type="EMBL" id="KM044272">
    <property type="protein sequence ID" value="AIF71818.1"/>
    <property type="molecule type" value="Genomic_DNA"/>
</dbReference>
<keyword evidence="1" id="KW-0812">Transmembrane</keyword>
<keyword evidence="1" id="KW-0472">Membrane</keyword>
<gene>
    <name evidence="2" type="ORF">SU10_066</name>
</gene>
<dbReference type="OrthoDB" id="28241at10239"/>
<dbReference type="RefSeq" id="YP_009152917.1">
    <property type="nucleotide sequence ID" value="NC_027395.1"/>
</dbReference>
<keyword evidence="1" id="KW-1133">Transmembrane helix</keyword>
<evidence type="ECO:0000256" key="1">
    <source>
        <dbReference type="SAM" id="Phobius"/>
    </source>
</evidence>
<proteinExistence type="predicted"/>
<feature type="transmembrane region" description="Helical" evidence="1">
    <location>
        <begin position="6"/>
        <end position="26"/>
    </location>
</feature>
<keyword evidence="3" id="KW-1185">Reference proteome</keyword>
<dbReference type="GeneID" id="24725267"/>
<dbReference type="Proteomes" id="UP000031602">
    <property type="component" value="Segment"/>
</dbReference>
<reference evidence="2 3" key="1">
    <citation type="journal article" date="2014" name="PLoS ONE">
        <title>Genomic, Proteomic, Morphological, and Phylogenetic Analyses of vB_EcoP_SU10, a Podoviridae Phage with C3 Morphology.</title>
        <authorList>
            <person name="Mirzaei M.K."/>
            <person name="Eriksson H."/>
            <person name="Kasuga K."/>
            <person name="Haggard-Ljungquist E."/>
            <person name="Nilsson A.S."/>
        </authorList>
    </citation>
    <scope>NUCLEOTIDE SEQUENCE [LARGE SCALE GENOMIC DNA]</scope>
</reference>
<evidence type="ECO:0000313" key="2">
    <source>
        <dbReference type="EMBL" id="AIF71818.1"/>
    </source>
</evidence>
<sequence>MLSAIVWGIWAIFIGGGIYWASGKLIEETPDKKGEIQTASTIMVIVAVVIPFLLHLLTA</sequence>